<evidence type="ECO:0000313" key="2">
    <source>
        <dbReference type="EMBL" id="WAJ71121.1"/>
    </source>
</evidence>
<keyword evidence="3" id="KW-1185">Reference proteome</keyword>
<dbReference type="InterPro" id="IPR025991">
    <property type="entry name" value="Chemoreceptor_zinc-bind_dom"/>
</dbReference>
<dbReference type="SUPFAM" id="SSF50341">
    <property type="entry name" value="CheW-like"/>
    <property type="match status" value="1"/>
</dbReference>
<evidence type="ECO:0000313" key="3">
    <source>
        <dbReference type="Proteomes" id="UP001163726"/>
    </source>
</evidence>
<dbReference type="EMBL" id="CP109965">
    <property type="protein sequence ID" value="WAJ71121.1"/>
    <property type="molecule type" value="Genomic_DNA"/>
</dbReference>
<accession>A0ABY7APR4</accession>
<dbReference type="Pfam" id="PF13682">
    <property type="entry name" value="CZB"/>
    <property type="match status" value="1"/>
</dbReference>
<organism evidence="2 3">
    <name type="scientific">Catenovulum adriaticum</name>
    <dbReference type="NCBI Taxonomy" id="2984846"/>
    <lineage>
        <taxon>Bacteria</taxon>
        <taxon>Pseudomonadati</taxon>
        <taxon>Pseudomonadota</taxon>
        <taxon>Gammaproteobacteria</taxon>
        <taxon>Alteromonadales</taxon>
        <taxon>Alteromonadaceae</taxon>
        <taxon>Catenovulum</taxon>
    </lineage>
</organism>
<gene>
    <name evidence="2" type="ORF">OLW01_04755</name>
</gene>
<dbReference type="InterPro" id="IPR036061">
    <property type="entry name" value="CheW-like_dom_sf"/>
</dbReference>
<reference evidence="2" key="1">
    <citation type="submission" date="2022-10" db="EMBL/GenBank/DDBJ databases">
        <title>Catenovulum adriacola sp. nov. isolated in the Harbour of Susak.</title>
        <authorList>
            <person name="Schoch T."/>
            <person name="Reich S.J."/>
            <person name="Stoeferle S."/>
            <person name="Flaiz M."/>
            <person name="Kazda M."/>
            <person name="Riedel C.U."/>
            <person name="Duerre P."/>
        </authorList>
    </citation>
    <scope>NUCLEOTIDE SEQUENCE</scope>
    <source>
        <strain evidence="2">TS8</strain>
    </source>
</reference>
<name>A0ABY7APR4_9ALTE</name>
<dbReference type="Gene3D" id="1.20.120.30">
    <property type="entry name" value="Aspartate receptor, ligand-binding domain"/>
    <property type="match status" value="1"/>
</dbReference>
<sequence>MEVVNFRVGNRLVAFNILDILLTEKFVNDQTSVPSDDQSFLGVKDFMGRPTPIYDLGLAMNNISTQTQNNNVLQVLSEKEQAHEIWLDTLEESVKKEQKFTLTRDPKKCDLVQWYTQFTTSNQDLLDVLKRIEAPHRQLHALADKAIALTEQNNKAQAIKLIQQERIHTLASLKRLFSIARDQLAVTYKPVTVFTTTDGRTPALGFVVDKVEDSLHIEEEHIRPLKDIAPHIGNIDHRVKNMIDGLLTAGVQNSLLLSSKSFL</sequence>
<evidence type="ECO:0000259" key="1">
    <source>
        <dbReference type="Pfam" id="PF13682"/>
    </source>
</evidence>
<dbReference type="RefSeq" id="WP_268075585.1">
    <property type="nucleotide sequence ID" value="NZ_CP109965.1"/>
</dbReference>
<protein>
    <submittedName>
        <fullName evidence="2">CZB domain-containing protein</fullName>
    </submittedName>
</protein>
<proteinExistence type="predicted"/>
<feature type="domain" description="Chemoreceptor zinc-binding" evidence="1">
    <location>
        <begin position="83"/>
        <end position="147"/>
    </location>
</feature>
<dbReference type="Proteomes" id="UP001163726">
    <property type="component" value="Chromosome"/>
</dbReference>